<evidence type="ECO:0000256" key="14">
    <source>
        <dbReference type="PIRSR" id="PIRSR039102-1"/>
    </source>
</evidence>
<dbReference type="InterPro" id="IPR011095">
    <property type="entry name" value="Dala_Dala_lig_C"/>
</dbReference>
<comment type="catalytic activity">
    <reaction evidence="12 13">
        <text>2 D-alanine + ATP = D-alanyl-D-alanine + ADP + phosphate + H(+)</text>
        <dbReference type="Rhea" id="RHEA:11224"/>
        <dbReference type="ChEBI" id="CHEBI:15378"/>
        <dbReference type="ChEBI" id="CHEBI:30616"/>
        <dbReference type="ChEBI" id="CHEBI:43474"/>
        <dbReference type="ChEBI" id="CHEBI:57416"/>
        <dbReference type="ChEBI" id="CHEBI:57822"/>
        <dbReference type="ChEBI" id="CHEBI:456216"/>
        <dbReference type="EC" id="6.3.2.4"/>
    </reaction>
</comment>
<dbReference type="Gene3D" id="3.30.1490.20">
    <property type="entry name" value="ATP-grasp fold, A domain"/>
    <property type="match status" value="1"/>
</dbReference>
<dbReference type="InterPro" id="IPR013815">
    <property type="entry name" value="ATP_grasp_subdomain_1"/>
</dbReference>
<comment type="function">
    <text evidence="13">Cell wall formation.</text>
</comment>
<organism evidence="18 19">
    <name type="scientific">Planctopirus hydrillae</name>
    <dbReference type="NCBI Taxonomy" id="1841610"/>
    <lineage>
        <taxon>Bacteria</taxon>
        <taxon>Pseudomonadati</taxon>
        <taxon>Planctomycetota</taxon>
        <taxon>Planctomycetia</taxon>
        <taxon>Planctomycetales</taxon>
        <taxon>Planctomycetaceae</taxon>
        <taxon>Planctopirus</taxon>
    </lineage>
</organism>
<dbReference type="AlphaFoldDB" id="A0A1C3EN43"/>
<dbReference type="OrthoDB" id="9813261at2"/>
<comment type="cofactor">
    <cofactor evidence="15">
        <name>Mg(2+)</name>
        <dbReference type="ChEBI" id="CHEBI:18420"/>
    </cofactor>
    <cofactor evidence="15">
        <name>Mn(2+)</name>
        <dbReference type="ChEBI" id="CHEBI:29035"/>
    </cofactor>
    <text evidence="15">Binds 2 magnesium or manganese ions per subunit.</text>
</comment>
<dbReference type="PROSITE" id="PS00844">
    <property type="entry name" value="DALA_DALA_LIGASE_2"/>
    <property type="match status" value="1"/>
</dbReference>
<comment type="caution">
    <text evidence="18">The sequence shown here is derived from an EMBL/GenBank/DDBJ whole genome shotgun (WGS) entry which is preliminary data.</text>
</comment>
<dbReference type="Gene3D" id="3.30.470.20">
    <property type="entry name" value="ATP-grasp fold, B domain"/>
    <property type="match status" value="1"/>
</dbReference>
<reference evidence="18 19" key="1">
    <citation type="submission" date="2016-05" db="EMBL/GenBank/DDBJ databases">
        <title>Genomic and physiological characterization of Planctopirus sp. isolated from fresh water lake.</title>
        <authorList>
            <person name="Subhash Y."/>
            <person name="Ramana C."/>
        </authorList>
    </citation>
    <scope>NUCLEOTIDE SEQUENCE [LARGE SCALE GENOMIC DNA]</scope>
    <source>
        <strain evidence="18 19">JC280</strain>
    </source>
</reference>
<dbReference type="GO" id="GO:0008716">
    <property type="term" value="F:D-alanine-D-alanine ligase activity"/>
    <property type="evidence" value="ECO:0007669"/>
    <property type="project" value="UniProtKB-UniRule"/>
</dbReference>
<evidence type="ECO:0000256" key="13">
    <source>
        <dbReference type="HAMAP-Rule" id="MF_00047"/>
    </source>
</evidence>
<keyword evidence="7 16" id="KW-0547">Nucleotide-binding</keyword>
<evidence type="ECO:0000256" key="6">
    <source>
        <dbReference type="ARBA" id="ARBA00022598"/>
    </source>
</evidence>
<feature type="active site" evidence="14">
    <location>
        <position position="159"/>
    </location>
</feature>
<feature type="active site" evidence="14">
    <location>
        <position position="290"/>
    </location>
</feature>
<feature type="binding site" evidence="15">
    <location>
        <position position="266"/>
    </location>
    <ligand>
        <name>Mg(2+)</name>
        <dbReference type="ChEBI" id="CHEBI:18420"/>
        <label>1</label>
    </ligand>
</feature>
<dbReference type="PROSITE" id="PS50975">
    <property type="entry name" value="ATP_GRASP"/>
    <property type="match status" value="1"/>
</dbReference>
<dbReference type="UniPathway" id="UPA00219"/>
<dbReference type="EMBL" id="LYDR01000039">
    <property type="protein sequence ID" value="ODA34642.1"/>
    <property type="molecule type" value="Genomic_DNA"/>
</dbReference>
<accession>A0A1C3EN43</accession>
<dbReference type="GO" id="GO:0009252">
    <property type="term" value="P:peptidoglycan biosynthetic process"/>
    <property type="evidence" value="ECO:0007669"/>
    <property type="project" value="UniProtKB-UniRule"/>
</dbReference>
<comment type="subcellular location">
    <subcellularLocation>
        <location evidence="2 13">Cytoplasm</location>
    </subcellularLocation>
</comment>
<comment type="pathway">
    <text evidence="13">Cell wall biogenesis; peptidoglycan biosynthesis.</text>
</comment>
<feature type="binding site" evidence="15">
    <location>
        <position position="279"/>
    </location>
    <ligand>
        <name>Mg(2+)</name>
        <dbReference type="ChEBI" id="CHEBI:18420"/>
        <label>1</label>
    </ligand>
</feature>
<dbReference type="InterPro" id="IPR016185">
    <property type="entry name" value="PreATP-grasp_dom_sf"/>
</dbReference>
<dbReference type="InterPro" id="IPR011761">
    <property type="entry name" value="ATP-grasp"/>
</dbReference>
<keyword evidence="19" id="KW-1185">Reference proteome</keyword>
<dbReference type="STRING" id="1841610.A6X21_02885"/>
<keyword evidence="9 13" id="KW-0133">Cell shape</keyword>
<keyword evidence="11 13" id="KW-0961">Cell wall biogenesis/degradation</keyword>
<dbReference type="GO" id="GO:0005737">
    <property type="term" value="C:cytoplasm"/>
    <property type="evidence" value="ECO:0007669"/>
    <property type="project" value="UniProtKB-SubCell"/>
</dbReference>
<comment type="similarity">
    <text evidence="3 13">Belongs to the D-alanine--D-alanine ligase family.</text>
</comment>
<evidence type="ECO:0000256" key="11">
    <source>
        <dbReference type="ARBA" id="ARBA00023316"/>
    </source>
</evidence>
<evidence type="ECO:0000256" key="8">
    <source>
        <dbReference type="ARBA" id="ARBA00022840"/>
    </source>
</evidence>
<evidence type="ECO:0000256" key="9">
    <source>
        <dbReference type="ARBA" id="ARBA00022960"/>
    </source>
</evidence>
<keyword evidence="8 16" id="KW-0067">ATP-binding</keyword>
<evidence type="ECO:0000256" key="4">
    <source>
        <dbReference type="ARBA" id="ARBA00012216"/>
    </source>
</evidence>
<keyword evidence="15" id="KW-0460">Magnesium</keyword>
<dbReference type="Pfam" id="PF07478">
    <property type="entry name" value="Dala_Dala_lig_C"/>
    <property type="match status" value="1"/>
</dbReference>
<evidence type="ECO:0000256" key="15">
    <source>
        <dbReference type="PIRSR" id="PIRSR039102-3"/>
    </source>
</evidence>
<dbReference type="InterPro" id="IPR011127">
    <property type="entry name" value="Dala_Dala_lig_N"/>
</dbReference>
<comment type="cofactor">
    <cofactor evidence="1">
        <name>Mn(2+)</name>
        <dbReference type="ChEBI" id="CHEBI:29035"/>
    </cofactor>
</comment>
<evidence type="ECO:0000256" key="3">
    <source>
        <dbReference type="ARBA" id="ARBA00010871"/>
    </source>
</evidence>
<gene>
    <name evidence="13" type="primary">ddl</name>
    <name evidence="18" type="ORF">A6X21_02885</name>
</gene>
<dbReference type="GO" id="GO:0046872">
    <property type="term" value="F:metal ion binding"/>
    <property type="evidence" value="ECO:0007669"/>
    <property type="project" value="UniProtKB-KW"/>
</dbReference>
<sequence length="339" mass="37691">MSRGNLQSAATNPPRWNIALLAGGDSDERTISLRSGQAVSQALQERGHFILPIDPAIVSLKGMDWNGFDAVFIALHGRFGEDGGVQTLLEESGIPYTGSSSQASRLAFDKRIAKQNFDRMQVPTPAWCELSPHESFDSLLMKARELGWPVVIKPASQGSSLGVSIVRQPEQLQTAYERARHYDEALIMEAAIVGSEWTVGLHDDEILPPICIETDREFFDWVAKYEDDHTRYIFDKPLPATCRQKLENACRGAVHALGVTGISRVDLMLDAAGNPWVLEINTIPGLTDHSLVPKAAQQAGWTLGELCEESIYRAIQRRPRRPHLLRRASFSTQARQRPQ</sequence>
<dbReference type="HAMAP" id="MF_00047">
    <property type="entry name" value="Dala_Dala_lig"/>
    <property type="match status" value="1"/>
</dbReference>
<dbReference type="GO" id="GO:0071555">
    <property type="term" value="P:cell wall organization"/>
    <property type="evidence" value="ECO:0007669"/>
    <property type="project" value="UniProtKB-KW"/>
</dbReference>
<name>A0A1C3EN43_9PLAN</name>
<dbReference type="GO" id="GO:0005524">
    <property type="term" value="F:ATP binding"/>
    <property type="evidence" value="ECO:0007669"/>
    <property type="project" value="UniProtKB-UniRule"/>
</dbReference>
<proteinExistence type="inferred from homology"/>
<dbReference type="InterPro" id="IPR005905">
    <property type="entry name" value="D_ala_D_ala"/>
</dbReference>
<protein>
    <recommendedName>
        <fullName evidence="4 13">D-alanine--D-alanine ligase</fullName>
        <ecNumber evidence="4 13">6.3.2.4</ecNumber>
    </recommendedName>
    <alternativeName>
        <fullName evidence="13">D-Ala-D-Ala ligase</fullName>
    </alternativeName>
    <alternativeName>
        <fullName evidence="13">D-alanylalanine synthetase</fullName>
    </alternativeName>
</protein>
<dbReference type="PANTHER" id="PTHR23132">
    <property type="entry name" value="D-ALANINE--D-ALANINE LIGASE"/>
    <property type="match status" value="1"/>
</dbReference>
<feature type="binding site" evidence="15">
    <location>
        <position position="281"/>
    </location>
    <ligand>
        <name>Mg(2+)</name>
        <dbReference type="ChEBI" id="CHEBI:18420"/>
        <label>2</label>
    </ligand>
</feature>
<keyword evidence="10 13" id="KW-0573">Peptidoglycan synthesis</keyword>
<feature type="domain" description="ATP-grasp" evidence="17">
    <location>
        <begin position="114"/>
        <end position="312"/>
    </location>
</feature>
<dbReference type="PANTHER" id="PTHR23132:SF23">
    <property type="entry name" value="D-ALANINE--D-ALANINE LIGASE B"/>
    <property type="match status" value="1"/>
</dbReference>
<evidence type="ECO:0000256" key="10">
    <source>
        <dbReference type="ARBA" id="ARBA00022984"/>
    </source>
</evidence>
<evidence type="ECO:0000256" key="7">
    <source>
        <dbReference type="ARBA" id="ARBA00022741"/>
    </source>
</evidence>
<keyword evidence="15" id="KW-0479">Metal-binding</keyword>
<dbReference type="PIRSF" id="PIRSF039102">
    <property type="entry name" value="Ddl/VanB"/>
    <property type="match status" value="1"/>
</dbReference>
<keyword evidence="15" id="KW-0464">Manganese</keyword>
<evidence type="ECO:0000256" key="16">
    <source>
        <dbReference type="PROSITE-ProRule" id="PRU00409"/>
    </source>
</evidence>
<dbReference type="NCBIfam" id="TIGR01205">
    <property type="entry name" value="D_ala_D_alaTIGR"/>
    <property type="match status" value="1"/>
</dbReference>
<evidence type="ECO:0000256" key="1">
    <source>
        <dbReference type="ARBA" id="ARBA00001936"/>
    </source>
</evidence>
<dbReference type="Proteomes" id="UP000094828">
    <property type="component" value="Unassembled WGS sequence"/>
</dbReference>
<feature type="binding site" evidence="15">
    <location>
        <position position="279"/>
    </location>
    <ligand>
        <name>Mg(2+)</name>
        <dbReference type="ChEBI" id="CHEBI:18420"/>
        <label>2</label>
    </ligand>
</feature>
<dbReference type="SUPFAM" id="SSF52440">
    <property type="entry name" value="PreATP-grasp domain"/>
    <property type="match status" value="1"/>
</dbReference>
<dbReference type="Gene3D" id="3.40.50.20">
    <property type="match status" value="1"/>
</dbReference>
<dbReference type="RefSeq" id="WP_068846114.1">
    <property type="nucleotide sequence ID" value="NZ_LYDR01000039.1"/>
</dbReference>
<evidence type="ECO:0000256" key="2">
    <source>
        <dbReference type="ARBA" id="ARBA00004496"/>
    </source>
</evidence>
<dbReference type="GO" id="GO:0008360">
    <property type="term" value="P:regulation of cell shape"/>
    <property type="evidence" value="ECO:0007669"/>
    <property type="project" value="UniProtKB-KW"/>
</dbReference>
<dbReference type="SUPFAM" id="SSF56059">
    <property type="entry name" value="Glutathione synthetase ATP-binding domain-like"/>
    <property type="match status" value="1"/>
</dbReference>
<evidence type="ECO:0000313" key="18">
    <source>
        <dbReference type="EMBL" id="ODA34642.1"/>
    </source>
</evidence>
<evidence type="ECO:0000256" key="5">
    <source>
        <dbReference type="ARBA" id="ARBA00022490"/>
    </source>
</evidence>
<evidence type="ECO:0000313" key="19">
    <source>
        <dbReference type="Proteomes" id="UP000094828"/>
    </source>
</evidence>
<evidence type="ECO:0000259" key="17">
    <source>
        <dbReference type="PROSITE" id="PS50975"/>
    </source>
</evidence>
<keyword evidence="6 13" id="KW-0436">Ligase</keyword>
<feature type="active site" evidence="14">
    <location>
        <position position="28"/>
    </location>
</feature>
<dbReference type="Pfam" id="PF01820">
    <property type="entry name" value="Dala_Dala_lig_N"/>
    <property type="match status" value="1"/>
</dbReference>
<keyword evidence="5 13" id="KW-0963">Cytoplasm</keyword>
<dbReference type="InterPro" id="IPR000291">
    <property type="entry name" value="D-Ala_lig_Van_CS"/>
</dbReference>
<dbReference type="NCBIfam" id="NF002378">
    <property type="entry name" value="PRK01372.1"/>
    <property type="match status" value="1"/>
</dbReference>
<evidence type="ECO:0000256" key="12">
    <source>
        <dbReference type="ARBA" id="ARBA00047614"/>
    </source>
</evidence>
<dbReference type="EC" id="6.3.2.4" evidence="4 13"/>